<organism evidence="1 2">
    <name type="scientific">Allacma fusca</name>
    <dbReference type="NCBI Taxonomy" id="39272"/>
    <lineage>
        <taxon>Eukaryota</taxon>
        <taxon>Metazoa</taxon>
        <taxon>Ecdysozoa</taxon>
        <taxon>Arthropoda</taxon>
        <taxon>Hexapoda</taxon>
        <taxon>Collembola</taxon>
        <taxon>Symphypleona</taxon>
        <taxon>Sminthuridae</taxon>
        <taxon>Allacma</taxon>
    </lineage>
</organism>
<keyword evidence="2" id="KW-1185">Reference proteome</keyword>
<name>A0A8J2KP41_9HEXA</name>
<evidence type="ECO:0000313" key="1">
    <source>
        <dbReference type="EMBL" id="CAG7816714.1"/>
    </source>
</evidence>
<comment type="caution">
    <text evidence="1">The sequence shown here is derived from an EMBL/GenBank/DDBJ whole genome shotgun (WGS) entry which is preliminary data.</text>
</comment>
<dbReference type="Proteomes" id="UP000708208">
    <property type="component" value="Unassembled WGS sequence"/>
</dbReference>
<gene>
    <name evidence="1" type="ORF">AFUS01_LOCUS27318</name>
</gene>
<dbReference type="AlphaFoldDB" id="A0A8J2KP41"/>
<proteinExistence type="predicted"/>
<reference evidence="1" key="1">
    <citation type="submission" date="2021-06" db="EMBL/GenBank/DDBJ databases">
        <authorList>
            <person name="Hodson N. C."/>
            <person name="Mongue J. A."/>
            <person name="Jaron S. K."/>
        </authorList>
    </citation>
    <scope>NUCLEOTIDE SEQUENCE</scope>
</reference>
<sequence>MPTTSAIPSSSPGGSADVIVFDEDLHFSTNSSDKLCQHELRAGITLKVLNMLCGAPELEPTPLQDEWTMSCENSMHAI</sequence>
<dbReference type="EMBL" id="CAJVCH010376538">
    <property type="protein sequence ID" value="CAG7816714.1"/>
    <property type="molecule type" value="Genomic_DNA"/>
</dbReference>
<evidence type="ECO:0000313" key="2">
    <source>
        <dbReference type="Proteomes" id="UP000708208"/>
    </source>
</evidence>
<accession>A0A8J2KP41</accession>
<protein>
    <submittedName>
        <fullName evidence="1">Uncharacterized protein</fullName>
    </submittedName>
</protein>